<dbReference type="Proteomes" id="UP000553963">
    <property type="component" value="Unassembled WGS sequence"/>
</dbReference>
<dbReference type="GO" id="GO:0046294">
    <property type="term" value="P:formaldehyde catabolic process"/>
    <property type="evidence" value="ECO:0007669"/>
    <property type="project" value="UniProtKB-UniRule"/>
</dbReference>
<evidence type="ECO:0000259" key="6">
    <source>
        <dbReference type="PROSITE" id="PS51891"/>
    </source>
</evidence>
<dbReference type="UniPathway" id="UPA00562">
    <property type="reaction ID" value="UER00621"/>
</dbReference>
<feature type="binding site" evidence="5">
    <location>
        <position position="50"/>
    </location>
    <ligand>
        <name>Zn(2+)</name>
        <dbReference type="ChEBI" id="CHEBI:29105"/>
        <label>2</label>
        <note>catalytic</note>
    </ligand>
</feature>
<feature type="binding site" evidence="5">
    <location>
        <position position="100"/>
    </location>
    <ligand>
        <name>Zn(2+)</name>
        <dbReference type="ChEBI" id="CHEBI:29105"/>
        <label>1</label>
        <note>structural</note>
    </ligand>
</feature>
<dbReference type="Pfam" id="PF04828">
    <property type="entry name" value="GFA"/>
    <property type="match status" value="1"/>
</dbReference>
<dbReference type="InterPro" id="IPR006913">
    <property type="entry name" value="CENP-V/GFA"/>
</dbReference>
<evidence type="ECO:0000256" key="3">
    <source>
        <dbReference type="ARBA" id="ARBA00022833"/>
    </source>
</evidence>
<comment type="catalytic activity">
    <reaction evidence="5">
        <text>S-(hydroxymethyl)glutathione = glutathione + formaldehyde</text>
        <dbReference type="Rhea" id="RHEA:22488"/>
        <dbReference type="ChEBI" id="CHEBI:16842"/>
        <dbReference type="ChEBI" id="CHEBI:57925"/>
        <dbReference type="ChEBI" id="CHEBI:58758"/>
        <dbReference type="EC" id="4.4.1.22"/>
    </reaction>
</comment>
<dbReference type="PIRSF" id="PIRSF033318">
    <property type="entry name" value="Formald_GSH"/>
    <property type="match status" value="1"/>
</dbReference>
<feature type="binding site" evidence="5">
    <location>
        <position position="97"/>
    </location>
    <ligand>
        <name>Zn(2+)</name>
        <dbReference type="ChEBI" id="CHEBI:29105"/>
        <label>1</label>
        <note>structural</note>
    </ligand>
</feature>
<gene>
    <name evidence="5" type="primary">gfa</name>
    <name evidence="7" type="ORF">GGR25_000736</name>
</gene>
<comment type="caution">
    <text evidence="7">The sequence shown here is derived from an EMBL/GenBank/DDBJ whole genome shotgun (WGS) entry which is preliminary data.</text>
</comment>
<evidence type="ECO:0000256" key="4">
    <source>
        <dbReference type="ARBA" id="ARBA00023239"/>
    </source>
</evidence>
<evidence type="ECO:0000256" key="2">
    <source>
        <dbReference type="ARBA" id="ARBA00022723"/>
    </source>
</evidence>
<accession>A0A840AL02</accession>
<feature type="binding site" evidence="5">
    <location>
        <position position="29"/>
    </location>
    <ligand>
        <name>Zn(2+)</name>
        <dbReference type="ChEBI" id="CHEBI:29105"/>
        <label>1</label>
        <note>structural</note>
    </ligand>
</feature>
<comment type="cofactor">
    <cofactor evidence="5">
        <name>Zn(2+)</name>
        <dbReference type="ChEBI" id="CHEBI:29105"/>
    </cofactor>
    <text evidence="5">Binds 2 Zn(2+) ions per subunit.</text>
</comment>
<dbReference type="SUPFAM" id="SSF51316">
    <property type="entry name" value="Mss4-like"/>
    <property type="match status" value="1"/>
</dbReference>
<dbReference type="PANTHER" id="PTHR33337">
    <property type="entry name" value="GFA DOMAIN-CONTAINING PROTEIN"/>
    <property type="match status" value="1"/>
</dbReference>
<evidence type="ECO:0000313" key="7">
    <source>
        <dbReference type="EMBL" id="MBB3929717.1"/>
    </source>
</evidence>
<dbReference type="PROSITE" id="PS51891">
    <property type="entry name" value="CENP_V_GFA"/>
    <property type="match status" value="1"/>
</dbReference>
<feature type="binding site" evidence="5">
    <location>
        <position position="55"/>
    </location>
    <ligand>
        <name>Zn(2+)</name>
        <dbReference type="ChEBI" id="CHEBI:29105"/>
        <label>2</label>
        <note>catalytic</note>
    </ligand>
</feature>
<comment type="similarity">
    <text evidence="1 5">Belongs to the Gfa family.</text>
</comment>
<reference evidence="7 8" key="1">
    <citation type="submission" date="2020-08" db="EMBL/GenBank/DDBJ databases">
        <title>Genomic Encyclopedia of Type Strains, Phase IV (KMG-IV): sequencing the most valuable type-strain genomes for metagenomic binning, comparative biology and taxonomic classification.</title>
        <authorList>
            <person name="Goeker M."/>
        </authorList>
    </citation>
    <scope>NUCLEOTIDE SEQUENCE [LARGE SCALE GENOMIC DNA]</scope>
    <source>
        <strain evidence="7 8">DSM 25966</strain>
    </source>
</reference>
<feature type="domain" description="CENP-V/GFA" evidence="6">
    <location>
        <begin position="22"/>
        <end position="168"/>
    </location>
</feature>
<name>A0A840AL02_9HYPH</name>
<dbReference type="RefSeq" id="WP_183397346.1">
    <property type="nucleotide sequence ID" value="NZ_JACIDS010000001.1"/>
</dbReference>
<comment type="pathway">
    <text evidence="5">One-carbon metabolism; formaldehyde degradation; formate from formaldehyde (glutathione route): step 1/3.</text>
</comment>
<protein>
    <recommendedName>
        <fullName evidence="5">Glutathione-dependent formaldehyde-activating enzyme</fullName>
        <ecNumber evidence="5">4.4.1.22</ecNumber>
    </recommendedName>
    <alternativeName>
        <fullName evidence="5">S-(hydroxymethyl)glutathione synthase</fullName>
    </alternativeName>
</protein>
<dbReference type="HAMAP" id="MF_00723">
    <property type="entry name" value="Formald_GSH"/>
    <property type="match status" value="1"/>
</dbReference>
<evidence type="ECO:0000313" key="8">
    <source>
        <dbReference type="Proteomes" id="UP000553963"/>
    </source>
</evidence>
<dbReference type="NCBIfam" id="TIGR02820">
    <property type="entry name" value="formald_GSH"/>
    <property type="match status" value="1"/>
</dbReference>
<evidence type="ECO:0000256" key="5">
    <source>
        <dbReference type="HAMAP-Rule" id="MF_00723"/>
    </source>
</evidence>
<organism evidence="7 8">
    <name type="scientific">Kaistia hirudinis</name>
    <dbReference type="NCBI Taxonomy" id="1293440"/>
    <lineage>
        <taxon>Bacteria</taxon>
        <taxon>Pseudomonadati</taxon>
        <taxon>Pseudomonadota</taxon>
        <taxon>Alphaproteobacteria</taxon>
        <taxon>Hyphomicrobiales</taxon>
        <taxon>Kaistiaceae</taxon>
        <taxon>Kaistia</taxon>
    </lineage>
</organism>
<dbReference type="AlphaFoldDB" id="A0A840AL02"/>
<sequence length="191" mass="20474">MSEGVRLHPAIDGGIRQGSDTFAGGTLVCHCLDKPVKVRIEGQVVHNHACGCTKCWKPEGATFSIVAVAPTDKVKVTENGDKLAVVDPSALIQRHACKVCGVHMHGPVERDHAFKGLTFVHTELSRETGWQAPQFAAFVSSVIEGGVHPSRMGAIRGRIREIGLEPYDCLSPPLMDALATFAARKSGVLKD</sequence>
<dbReference type="Gene3D" id="3.90.1590.10">
    <property type="entry name" value="glutathione-dependent formaldehyde- activating enzyme (gfa)"/>
    <property type="match status" value="1"/>
</dbReference>
<dbReference type="EC" id="4.4.1.22" evidence="5"/>
<feature type="binding site" evidence="5">
    <location>
        <position position="52"/>
    </location>
    <ligand>
        <name>Zn(2+)</name>
        <dbReference type="ChEBI" id="CHEBI:29105"/>
        <label>2</label>
        <note>catalytic</note>
    </ligand>
</feature>
<keyword evidence="4 5" id="KW-0456">Lyase</keyword>
<feature type="binding site" evidence="5">
    <location>
        <position position="31"/>
    </location>
    <ligand>
        <name>Zn(2+)</name>
        <dbReference type="ChEBI" id="CHEBI:29105"/>
        <label>1</label>
        <note>structural</note>
    </ligand>
</feature>
<dbReference type="EMBL" id="JACIDS010000001">
    <property type="protein sequence ID" value="MBB3929717.1"/>
    <property type="molecule type" value="Genomic_DNA"/>
</dbReference>
<keyword evidence="8" id="KW-1185">Reference proteome</keyword>
<dbReference type="GO" id="GO:0008270">
    <property type="term" value="F:zinc ion binding"/>
    <property type="evidence" value="ECO:0007669"/>
    <property type="project" value="UniProtKB-UniRule"/>
</dbReference>
<dbReference type="GO" id="GO:0051907">
    <property type="term" value="F:S-(hydroxymethyl)glutathione synthase activity"/>
    <property type="evidence" value="ECO:0007669"/>
    <property type="project" value="UniProtKB-UniRule"/>
</dbReference>
<comment type="function">
    <text evidence="5">Catalyzes the condensation of formaldehyde and glutathione to S-hydroxymethylglutathione.</text>
</comment>
<proteinExistence type="inferred from homology"/>
<dbReference type="InterPro" id="IPR011057">
    <property type="entry name" value="Mss4-like_sf"/>
</dbReference>
<keyword evidence="2 5" id="KW-0479">Metal-binding</keyword>
<evidence type="ECO:0000256" key="1">
    <source>
        <dbReference type="ARBA" id="ARBA00005495"/>
    </source>
</evidence>
<dbReference type="NCBIfam" id="NF003829">
    <property type="entry name" value="PRK05417.1"/>
    <property type="match status" value="1"/>
</dbReference>
<keyword evidence="3 5" id="KW-0862">Zinc</keyword>
<dbReference type="PANTHER" id="PTHR33337:SF40">
    <property type="entry name" value="CENP-V_GFA DOMAIN-CONTAINING PROTEIN-RELATED"/>
    <property type="match status" value="1"/>
</dbReference>
<dbReference type="InterPro" id="IPR014185">
    <property type="entry name" value="Formald_GSH"/>
</dbReference>